<evidence type="ECO:0000256" key="2">
    <source>
        <dbReference type="SAM" id="MobiDB-lite"/>
    </source>
</evidence>
<dbReference type="EMBL" id="CH940651">
    <property type="protein sequence ID" value="EDW65498.2"/>
    <property type="molecule type" value="Genomic_DNA"/>
</dbReference>
<dbReference type="InParanoid" id="B4M1E4"/>
<accession>B4M1E4</accession>
<keyword evidence="1" id="KW-0175">Coiled coil</keyword>
<organism evidence="3 4">
    <name type="scientific">Drosophila virilis</name>
    <name type="common">Fruit fly</name>
    <dbReference type="NCBI Taxonomy" id="7244"/>
    <lineage>
        <taxon>Eukaryota</taxon>
        <taxon>Metazoa</taxon>
        <taxon>Ecdysozoa</taxon>
        <taxon>Arthropoda</taxon>
        <taxon>Hexapoda</taxon>
        <taxon>Insecta</taxon>
        <taxon>Pterygota</taxon>
        <taxon>Neoptera</taxon>
        <taxon>Endopterygota</taxon>
        <taxon>Diptera</taxon>
        <taxon>Brachycera</taxon>
        <taxon>Muscomorpha</taxon>
        <taxon>Ephydroidea</taxon>
        <taxon>Drosophilidae</taxon>
        <taxon>Drosophila</taxon>
    </lineage>
</organism>
<feature type="compositionally biased region" description="Low complexity" evidence="2">
    <location>
        <begin position="123"/>
        <end position="133"/>
    </location>
</feature>
<gene>
    <name evidence="3" type="primary">Dvir\GJ19289</name>
    <name evidence="3" type="ORF">Dvir_GJ19289</name>
</gene>
<sequence length="446" mass="49714">MRKQSKSMLNGGYTSNTAKTIISNGYVKEKVSNSVDSLNRENSQALAQRQQINGQYYNQRNVTCVDSVAQPASPDLGDNVPHASWRCHKHRANLSRLKLPFAQKPKKQQLQPLQPHRQEQTHNNRSQQQQQRQKGPLPGAANQWYALSNRVHKHGTTIEMLYTGLTVPQPREQLDVRAIPGVTHVTMELPAGVLPNIRNSTPDMPSLINAMDFFRCPERHPPAPGMGPSTTIQVIPKDNNNNVNPTNIDSIEVMPLSCARAAPLKRSSLNVAFQSYSLMQLEVDEGQSQEPGRLVMDAEISPTYMLTTHQQLRLQAAIMQENVPLADALLPIVEDLYEEHEQLDRAGLQLLPAPTPLPYGTMRFHYGQPSSMASAKPVALPKARPARLPDPVSQQCQDAGQRRAIPENGTVDYETINGTIMALDPYGNYQPMLFSDWCKTKSNNSK</sequence>
<feature type="coiled-coil region" evidence="1">
    <location>
        <begin position="28"/>
        <end position="55"/>
    </location>
</feature>
<evidence type="ECO:0000313" key="3">
    <source>
        <dbReference type="EMBL" id="EDW65498.2"/>
    </source>
</evidence>
<dbReference type="OrthoDB" id="7868256at2759"/>
<dbReference type="Proteomes" id="UP000008792">
    <property type="component" value="Unassembled WGS sequence"/>
</dbReference>
<dbReference type="AlphaFoldDB" id="B4M1E4"/>
<keyword evidence="4" id="KW-1185">Reference proteome</keyword>
<feature type="compositionally biased region" description="Low complexity" evidence="2">
    <location>
        <begin position="104"/>
        <end position="115"/>
    </location>
</feature>
<evidence type="ECO:0000313" key="4">
    <source>
        <dbReference type="Proteomes" id="UP000008792"/>
    </source>
</evidence>
<dbReference type="eggNOG" id="ENOG502T99C">
    <property type="taxonomic scope" value="Eukaryota"/>
</dbReference>
<protein>
    <submittedName>
        <fullName evidence="3">Uncharacterized protein, isoform A</fullName>
    </submittedName>
</protein>
<name>B4M1E4_DROVI</name>
<proteinExistence type="predicted"/>
<evidence type="ECO:0000256" key="1">
    <source>
        <dbReference type="SAM" id="Coils"/>
    </source>
</evidence>
<dbReference type="KEGG" id="dvi:6631369"/>
<reference evidence="3 4" key="1">
    <citation type="journal article" date="2007" name="Nature">
        <title>Evolution of genes and genomes on the Drosophila phylogeny.</title>
        <authorList>
            <consortium name="Drosophila 12 Genomes Consortium"/>
            <person name="Clark A.G."/>
            <person name="Eisen M.B."/>
            <person name="Smith D.R."/>
            <person name="Bergman C.M."/>
            <person name="Oliver B."/>
            <person name="Markow T.A."/>
            <person name="Kaufman T.C."/>
            <person name="Kellis M."/>
            <person name="Gelbart W."/>
            <person name="Iyer V.N."/>
            <person name="Pollard D.A."/>
            <person name="Sackton T.B."/>
            <person name="Larracuente A.M."/>
            <person name="Singh N.D."/>
            <person name="Abad J.P."/>
            <person name="Abt D.N."/>
            <person name="Adryan B."/>
            <person name="Aguade M."/>
            <person name="Akashi H."/>
            <person name="Anderson W.W."/>
            <person name="Aquadro C.F."/>
            <person name="Ardell D.H."/>
            <person name="Arguello R."/>
            <person name="Artieri C.G."/>
            <person name="Barbash D.A."/>
            <person name="Barker D."/>
            <person name="Barsanti P."/>
            <person name="Batterham P."/>
            <person name="Batzoglou S."/>
            <person name="Begun D."/>
            <person name="Bhutkar A."/>
            <person name="Blanco E."/>
            <person name="Bosak S.A."/>
            <person name="Bradley R.K."/>
            <person name="Brand A.D."/>
            <person name="Brent M.R."/>
            <person name="Brooks A.N."/>
            <person name="Brown R.H."/>
            <person name="Butlin R.K."/>
            <person name="Caggese C."/>
            <person name="Calvi B.R."/>
            <person name="Bernardo de Carvalho A."/>
            <person name="Caspi A."/>
            <person name="Castrezana S."/>
            <person name="Celniker S.E."/>
            <person name="Chang J.L."/>
            <person name="Chapple C."/>
            <person name="Chatterji S."/>
            <person name="Chinwalla A."/>
            <person name="Civetta A."/>
            <person name="Clifton S.W."/>
            <person name="Comeron J.M."/>
            <person name="Costello J.C."/>
            <person name="Coyne J.A."/>
            <person name="Daub J."/>
            <person name="David R.G."/>
            <person name="Delcher A.L."/>
            <person name="Delehaunty K."/>
            <person name="Do C.B."/>
            <person name="Ebling H."/>
            <person name="Edwards K."/>
            <person name="Eickbush T."/>
            <person name="Evans J.D."/>
            <person name="Filipski A."/>
            <person name="Findeiss S."/>
            <person name="Freyhult E."/>
            <person name="Fulton L."/>
            <person name="Fulton R."/>
            <person name="Garcia A.C."/>
            <person name="Gardiner A."/>
            <person name="Garfield D.A."/>
            <person name="Garvin B.E."/>
            <person name="Gibson G."/>
            <person name="Gilbert D."/>
            <person name="Gnerre S."/>
            <person name="Godfrey J."/>
            <person name="Good R."/>
            <person name="Gotea V."/>
            <person name="Gravely B."/>
            <person name="Greenberg A.J."/>
            <person name="Griffiths-Jones S."/>
            <person name="Gross S."/>
            <person name="Guigo R."/>
            <person name="Gustafson E.A."/>
            <person name="Haerty W."/>
            <person name="Hahn M.W."/>
            <person name="Halligan D.L."/>
            <person name="Halpern A.L."/>
            <person name="Halter G.M."/>
            <person name="Han M.V."/>
            <person name="Heger A."/>
            <person name="Hillier L."/>
            <person name="Hinrichs A.S."/>
            <person name="Holmes I."/>
            <person name="Hoskins R.A."/>
            <person name="Hubisz M.J."/>
            <person name="Hultmark D."/>
            <person name="Huntley M.A."/>
            <person name="Jaffe D.B."/>
            <person name="Jagadeeshan S."/>
            <person name="Jeck W.R."/>
            <person name="Johnson J."/>
            <person name="Jones C.D."/>
            <person name="Jordan W.C."/>
            <person name="Karpen G.H."/>
            <person name="Kataoka E."/>
            <person name="Keightley P.D."/>
            <person name="Kheradpour P."/>
            <person name="Kirkness E.F."/>
            <person name="Koerich L.B."/>
            <person name="Kristiansen K."/>
            <person name="Kudrna D."/>
            <person name="Kulathinal R.J."/>
            <person name="Kumar S."/>
            <person name="Kwok R."/>
            <person name="Lander E."/>
            <person name="Langley C.H."/>
            <person name="Lapoint R."/>
            <person name="Lazzaro B.P."/>
            <person name="Lee S.J."/>
            <person name="Levesque L."/>
            <person name="Li R."/>
            <person name="Lin C.F."/>
            <person name="Lin M.F."/>
            <person name="Lindblad-Toh K."/>
            <person name="Llopart A."/>
            <person name="Long M."/>
            <person name="Low L."/>
            <person name="Lozovsky E."/>
            <person name="Lu J."/>
            <person name="Luo M."/>
            <person name="Machado C.A."/>
            <person name="Makalowski W."/>
            <person name="Marzo M."/>
            <person name="Matsuda M."/>
            <person name="Matzkin L."/>
            <person name="McAllister B."/>
            <person name="McBride C.S."/>
            <person name="McKernan B."/>
            <person name="McKernan K."/>
            <person name="Mendez-Lago M."/>
            <person name="Minx P."/>
            <person name="Mollenhauer M.U."/>
            <person name="Montooth K."/>
            <person name="Mount S.M."/>
            <person name="Mu X."/>
            <person name="Myers E."/>
            <person name="Negre B."/>
            <person name="Newfeld S."/>
            <person name="Nielsen R."/>
            <person name="Noor M.A."/>
            <person name="O'Grady P."/>
            <person name="Pachter L."/>
            <person name="Papaceit M."/>
            <person name="Parisi M.J."/>
            <person name="Parisi M."/>
            <person name="Parts L."/>
            <person name="Pedersen J.S."/>
            <person name="Pesole G."/>
            <person name="Phillippy A.M."/>
            <person name="Ponting C.P."/>
            <person name="Pop M."/>
            <person name="Porcelli D."/>
            <person name="Powell J.R."/>
            <person name="Prohaska S."/>
            <person name="Pruitt K."/>
            <person name="Puig M."/>
            <person name="Quesneville H."/>
            <person name="Ram K.R."/>
            <person name="Rand D."/>
            <person name="Rasmussen M.D."/>
            <person name="Reed L.K."/>
            <person name="Reenan R."/>
            <person name="Reily A."/>
            <person name="Remington K.A."/>
            <person name="Rieger T.T."/>
            <person name="Ritchie M.G."/>
            <person name="Robin C."/>
            <person name="Rogers Y.H."/>
            <person name="Rohde C."/>
            <person name="Rozas J."/>
            <person name="Rubenfield M.J."/>
            <person name="Ruiz A."/>
            <person name="Russo S."/>
            <person name="Salzberg S.L."/>
            <person name="Sanchez-Gracia A."/>
            <person name="Saranga D.J."/>
            <person name="Sato H."/>
            <person name="Schaeffer S.W."/>
            <person name="Schatz M.C."/>
            <person name="Schlenke T."/>
            <person name="Schwartz R."/>
            <person name="Segarra C."/>
            <person name="Singh R.S."/>
            <person name="Sirot L."/>
            <person name="Sirota M."/>
            <person name="Sisneros N.B."/>
            <person name="Smith C.D."/>
            <person name="Smith T.F."/>
            <person name="Spieth J."/>
            <person name="Stage D.E."/>
            <person name="Stark A."/>
            <person name="Stephan W."/>
            <person name="Strausberg R.L."/>
            <person name="Strempel S."/>
            <person name="Sturgill D."/>
            <person name="Sutton G."/>
            <person name="Sutton G.G."/>
            <person name="Tao W."/>
            <person name="Teichmann S."/>
            <person name="Tobari Y.N."/>
            <person name="Tomimura Y."/>
            <person name="Tsolas J.M."/>
            <person name="Valente V.L."/>
            <person name="Venter E."/>
            <person name="Venter J.C."/>
            <person name="Vicario S."/>
            <person name="Vieira F.G."/>
            <person name="Vilella A.J."/>
            <person name="Villasante A."/>
            <person name="Walenz B."/>
            <person name="Wang J."/>
            <person name="Wasserman M."/>
            <person name="Watts T."/>
            <person name="Wilson D."/>
            <person name="Wilson R.K."/>
            <person name="Wing R.A."/>
            <person name="Wolfner M.F."/>
            <person name="Wong A."/>
            <person name="Wong G.K."/>
            <person name="Wu C.I."/>
            <person name="Wu G."/>
            <person name="Yamamoto D."/>
            <person name="Yang H.P."/>
            <person name="Yang S.P."/>
            <person name="Yorke J.A."/>
            <person name="Yoshida K."/>
            <person name="Zdobnov E."/>
            <person name="Zhang P."/>
            <person name="Zhang Y."/>
            <person name="Zimin A.V."/>
            <person name="Baldwin J."/>
            <person name="Abdouelleil A."/>
            <person name="Abdulkadir J."/>
            <person name="Abebe A."/>
            <person name="Abera B."/>
            <person name="Abreu J."/>
            <person name="Acer S.C."/>
            <person name="Aftuck L."/>
            <person name="Alexander A."/>
            <person name="An P."/>
            <person name="Anderson E."/>
            <person name="Anderson S."/>
            <person name="Arachi H."/>
            <person name="Azer M."/>
            <person name="Bachantsang P."/>
            <person name="Barry A."/>
            <person name="Bayul T."/>
            <person name="Berlin A."/>
            <person name="Bessette D."/>
            <person name="Bloom T."/>
            <person name="Blye J."/>
            <person name="Boguslavskiy L."/>
            <person name="Bonnet C."/>
            <person name="Boukhgalter B."/>
            <person name="Bourzgui I."/>
            <person name="Brown A."/>
            <person name="Cahill P."/>
            <person name="Channer S."/>
            <person name="Cheshatsang Y."/>
            <person name="Chuda L."/>
            <person name="Citroen M."/>
            <person name="Collymore A."/>
            <person name="Cooke P."/>
            <person name="Costello M."/>
            <person name="D'Aco K."/>
            <person name="Daza R."/>
            <person name="De Haan G."/>
            <person name="DeGray S."/>
            <person name="DeMaso C."/>
            <person name="Dhargay N."/>
            <person name="Dooley K."/>
            <person name="Dooley E."/>
            <person name="Doricent M."/>
            <person name="Dorje P."/>
            <person name="Dorjee K."/>
            <person name="Dupes A."/>
            <person name="Elong R."/>
            <person name="Falk J."/>
            <person name="Farina A."/>
            <person name="Faro S."/>
            <person name="Ferguson D."/>
            <person name="Fisher S."/>
            <person name="Foley C.D."/>
            <person name="Franke A."/>
            <person name="Friedrich D."/>
            <person name="Gadbois L."/>
            <person name="Gearin G."/>
            <person name="Gearin C.R."/>
            <person name="Giannoukos G."/>
            <person name="Goode T."/>
            <person name="Graham J."/>
            <person name="Grandbois E."/>
            <person name="Grewal S."/>
            <person name="Gyaltsen K."/>
            <person name="Hafez N."/>
            <person name="Hagos B."/>
            <person name="Hall J."/>
            <person name="Henson C."/>
            <person name="Hollinger A."/>
            <person name="Honan T."/>
            <person name="Huard M.D."/>
            <person name="Hughes L."/>
            <person name="Hurhula B."/>
            <person name="Husby M.E."/>
            <person name="Kamat A."/>
            <person name="Kanga B."/>
            <person name="Kashin S."/>
            <person name="Khazanovich D."/>
            <person name="Kisner P."/>
            <person name="Lance K."/>
            <person name="Lara M."/>
            <person name="Lee W."/>
            <person name="Lennon N."/>
            <person name="Letendre F."/>
            <person name="LeVine R."/>
            <person name="Lipovsky A."/>
            <person name="Liu X."/>
            <person name="Liu J."/>
            <person name="Liu S."/>
            <person name="Lokyitsang T."/>
            <person name="Lokyitsang Y."/>
            <person name="Lubonja R."/>
            <person name="Lui A."/>
            <person name="MacDonald P."/>
            <person name="Magnisalis V."/>
            <person name="Maru K."/>
            <person name="Matthews C."/>
            <person name="McCusker W."/>
            <person name="McDonough S."/>
            <person name="Mehta T."/>
            <person name="Meldrim J."/>
            <person name="Meneus L."/>
            <person name="Mihai O."/>
            <person name="Mihalev A."/>
            <person name="Mihova T."/>
            <person name="Mittelman R."/>
            <person name="Mlenga V."/>
            <person name="Montmayeur A."/>
            <person name="Mulrain L."/>
            <person name="Navidi A."/>
            <person name="Naylor J."/>
            <person name="Negash T."/>
            <person name="Nguyen T."/>
            <person name="Nguyen N."/>
            <person name="Nicol R."/>
            <person name="Norbu C."/>
            <person name="Norbu N."/>
            <person name="Novod N."/>
            <person name="O'Neill B."/>
            <person name="Osman S."/>
            <person name="Markiewicz E."/>
            <person name="Oyono O.L."/>
            <person name="Patti C."/>
            <person name="Phunkhang P."/>
            <person name="Pierre F."/>
            <person name="Priest M."/>
            <person name="Raghuraman S."/>
            <person name="Rege F."/>
            <person name="Reyes R."/>
            <person name="Rise C."/>
            <person name="Rogov P."/>
            <person name="Ross K."/>
            <person name="Ryan E."/>
            <person name="Settipalli S."/>
            <person name="Shea T."/>
            <person name="Sherpa N."/>
            <person name="Shi L."/>
            <person name="Shih D."/>
            <person name="Sparrow T."/>
            <person name="Spaulding J."/>
            <person name="Stalker J."/>
            <person name="Stange-Thomann N."/>
            <person name="Stavropoulos S."/>
            <person name="Stone C."/>
            <person name="Strader C."/>
            <person name="Tesfaye S."/>
            <person name="Thomson T."/>
            <person name="Thoulutsang Y."/>
            <person name="Thoulutsang D."/>
            <person name="Topham K."/>
            <person name="Topping I."/>
            <person name="Tsamla T."/>
            <person name="Vassiliev H."/>
            <person name="Vo A."/>
            <person name="Wangchuk T."/>
            <person name="Wangdi T."/>
            <person name="Weiand M."/>
            <person name="Wilkinson J."/>
            <person name="Wilson A."/>
            <person name="Yadav S."/>
            <person name="Young G."/>
            <person name="Yu Q."/>
            <person name="Zembek L."/>
            <person name="Zhong D."/>
            <person name="Zimmer A."/>
            <person name="Zwirko Z."/>
            <person name="Jaffe D.B."/>
            <person name="Alvarez P."/>
            <person name="Brockman W."/>
            <person name="Butler J."/>
            <person name="Chin C."/>
            <person name="Gnerre S."/>
            <person name="Grabherr M."/>
            <person name="Kleber M."/>
            <person name="Mauceli E."/>
            <person name="MacCallum I."/>
        </authorList>
    </citation>
    <scope>NUCLEOTIDE SEQUENCE [LARGE SCALE GENOMIC DNA]</scope>
    <source>
        <strain evidence="4">Tucson 15010-1051.87</strain>
    </source>
</reference>
<dbReference type="HOGENOM" id="CLU_624499_0_0_1"/>
<feature type="region of interest" description="Disordered" evidence="2">
    <location>
        <begin position="104"/>
        <end position="140"/>
    </location>
</feature>